<evidence type="ECO:0000256" key="1">
    <source>
        <dbReference type="SAM" id="MobiDB-lite"/>
    </source>
</evidence>
<dbReference type="EMBL" id="JAACLJ010000004">
    <property type="protein sequence ID" value="KAF4587912.1"/>
    <property type="molecule type" value="Genomic_DNA"/>
</dbReference>
<dbReference type="PANTHER" id="PTHR21581:SF6">
    <property type="entry name" value="TRAFFICKING PROTEIN PARTICLE COMPLEX SUBUNIT 12"/>
    <property type="match status" value="1"/>
</dbReference>
<dbReference type="AlphaFoldDB" id="A0A8H4Q754"/>
<organism evidence="2 3">
    <name type="scientific">Ophiocordyceps camponoti-floridani</name>
    <dbReference type="NCBI Taxonomy" id="2030778"/>
    <lineage>
        <taxon>Eukaryota</taxon>
        <taxon>Fungi</taxon>
        <taxon>Dikarya</taxon>
        <taxon>Ascomycota</taxon>
        <taxon>Pezizomycotina</taxon>
        <taxon>Sordariomycetes</taxon>
        <taxon>Hypocreomycetidae</taxon>
        <taxon>Hypocreales</taxon>
        <taxon>Ophiocordycipitaceae</taxon>
        <taxon>Ophiocordyceps</taxon>
    </lineage>
</organism>
<proteinExistence type="predicted"/>
<sequence>MNQPERALSQGREKSPDPVEPARSQKAPETEPSDFSFLLRPEVYHPLTTLNVPPPFHSPSKRTDPDASLEELLQRGQFRAAAVAAVRQLTGSDVDPRDGRLILNLFYTRLACLTLIDATAMAAQEAKAVEDLRLYVDGDGEHLAPWPLRLLHVRLQALGFGDARRAVMSYHDLAREARLRIAWAGDDADARALWTARLDDLAIHVAGALVDMDDLAGAVHHLDSLPDAGREGSRLALCRALLWLQVGDADRARQSASRCAPDADEVVRALCDMAEADYESALARWEVMDDDDDEIVAVNKAVCLLYLGRMGQGRDAMEGLVTTTGAASHALLFNLSTMYELCTDGHRGLKLKLAERVAGLDDSPAGWERVNADFKL</sequence>
<evidence type="ECO:0000313" key="3">
    <source>
        <dbReference type="Proteomes" id="UP000562929"/>
    </source>
</evidence>
<feature type="region of interest" description="Disordered" evidence="1">
    <location>
        <begin position="1"/>
        <end position="35"/>
    </location>
</feature>
<comment type="caution">
    <text evidence="2">The sequence shown here is derived from an EMBL/GenBank/DDBJ whole genome shotgun (WGS) entry which is preliminary data.</text>
</comment>
<reference evidence="2 3" key="1">
    <citation type="journal article" date="2020" name="G3 (Bethesda)">
        <title>Genetic Underpinnings of Host Manipulation by Ophiocordyceps as Revealed by Comparative Transcriptomics.</title>
        <authorList>
            <person name="Will I."/>
            <person name="Das B."/>
            <person name="Trinh T."/>
            <person name="Brachmann A."/>
            <person name="Ohm R.A."/>
            <person name="de Bekker C."/>
        </authorList>
    </citation>
    <scope>NUCLEOTIDE SEQUENCE [LARGE SCALE GENOMIC DNA]</scope>
    <source>
        <strain evidence="2 3">EC05</strain>
    </source>
</reference>
<name>A0A8H4Q754_9HYPO</name>
<evidence type="ECO:0000313" key="2">
    <source>
        <dbReference type="EMBL" id="KAF4587912.1"/>
    </source>
</evidence>
<gene>
    <name evidence="2" type="ORF">GQ602_004605</name>
</gene>
<accession>A0A8H4Q754</accession>
<dbReference type="GO" id="GO:0005794">
    <property type="term" value="C:Golgi apparatus"/>
    <property type="evidence" value="ECO:0007669"/>
    <property type="project" value="TreeGrafter"/>
</dbReference>
<dbReference type="Proteomes" id="UP000562929">
    <property type="component" value="Unassembled WGS sequence"/>
</dbReference>
<keyword evidence="3" id="KW-1185">Reference proteome</keyword>
<dbReference type="OrthoDB" id="428342at2759"/>
<dbReference type="PANTHER" id="PTHR21581">
    <property type="entry name" value="D-ALANYL-D-ALANINE CARBOXYPEPTIDASE"/>
    <property type="match status" value="1"/>
</dbReference>
<dbReference type="GO" id="GO:0030008">
    <property type="term" value="C:TRAPP complex"/>
    <property type="evidence" value="ECO:0007669"/>
    <property type="project" value="TreeGrafter"/>
</dbReference>
<protein>
    <submittedName>
        <fullName evidence="2">Tetratricopeptide-like helical</fullName>
    </submittedName>
</protein>